<dbReference type="SUPFAM" id="SSF52025">
    <property type="entry name" value="PA domain"/>
    <property type="match status" value="1"/>
</dbReference>
<sequence length="795" mass="88925">MSAQYRPYRDEEDVPPEERAWVDDGPSGRIQIYEKTTHDIHHVVTQRHLVLGGCTIAIVAGLIGLLTGYFAHTEYGACNRGRSVALFSVYDADQDVKEKILKYLDPTVFSHHADLLSANLTDTAVVEMIRGEWRKLKLDEIDLDEFTDSVAQQGDQPNTIEIIYTNGTKDQTKLMLSPDEYSFVAFTVNKSIEGKLTYVSKLDRQDFAYLHKLGTVNGTIALARYGVIPLREQIKYAFSLGALGVLLYMDPTDYPTDYNESALPRVSAPYLDLPIQVISGQLASKLLLELDADTNGTQLPMRMRGGFKNVLFVSEPSRNFTIKITTHNKVKSANLTNAIGVLQGRVEPDRYIIVGAGRDSWSPSNVGGTALLLELARVFGQLVKDGWRPRRSIVFISFAGEHMNSAGLSHFLQSRLNVLRGRTVAYIDVTNPVMGSTSILATSSPLLSQALFNASSLVASANGNSVDGEGVPTLYREWLQNFPQQKPIKSAKDIFKVAQDLSGWNDSTGTMNTFLLEPNSFDVNGTRGLFNNYLHSALFMYRPMIRLLDHTDGFAPFLTQAGIPVIQVSYVNKGYLHTRRMDPKPAWFRTQFDSLKKVHSSMDADFRHHMAIGKVVAELIRDLTDSLFLPFNLLEYAVTLQSYTDTAQHHFITLCRKPDSKIFEPLQHAVGDFSLRAAEFHHRQDMLDLRDPMAIRMVNDQLLLLERAFLRSCPNQCLSVTGVDVFNEQHGVATPVKTYPQLSNIFPSVLDLITQSLTESTECDDELGARIVLLVHDITEIIRTATASLQYVLTF</sequence>
<organism evidence="5 6">
    <name type="scientific">Varroa destructor</name>
    <name type="common">Honeybee mite</name>
    <dbReference type="NCBI Taxonomy" id="109461"/>
    <lineage>
        <taxon>Eukaryota</taxon>
        <taxon>Metazoa</taxon>
        <taxon>Ecdysozoa</taxon>
        <taxon>Arthropoda</taxon>
        <taxon>Chelicerata</taxon>
        <taxon>Arachnida</taxon>
        <taxon>Acari</taxon>
        <taxon>Parasitiformes</taxon>
        <taxon>Mesostigmata</taxon>
        <taxon>Gamasina</taxon>
        <taxon>Dermanyssoidea</taxon>
        <taxon>Varroidae</taxon>
        <taxon>Varroa</taxon>
    </lineage>
</organism>
<dbReference type="RefSeq" id="XP_022668630.1">
    <property type="nucleotide sequence ID" value="XM_022812895.1"/>
</dbReference>
<dbReference type="PANTHER" id="PTHR10404">
    <property type="entry name" value="N-ACETYLATED-ALPHA-LINKED ACIDIC DIPEPTIDASE"/>
    <property type="match status" value="1"/>
</dbReference>
<dbReference type="GO" id="GO:0004180">
    <property type="term" value="F:carboxypeptidase activity"/>
    <property type="evidence" value="ECO:0007669"/>
    <property type="project" value="TreeGrafter"/>
</dbReference>
<evidence type="ECO:0000313" key="6">
    <source>
        <dbReference type="Proteomes" id="UP000594260"/>
    </source>
</evidence>
<dbReference type="RefSeq" id="XP_022668633.1">
    <property type="nucleotide sequence ID" value="XM_022812898.1"/>
</dbReference>
<dbReference type="KEGG" id="vde:111253475"/>
<accession>A0A7M7KP54</accession>
<dbReference type="InterPro" id="IPR036757">
    <property type="entry name" value="TFR-like_dimer_dom_sf"/>
</dbReference>
<feature type="domain" description="Peptidase M28" evidence="4">
    <location>
        <begin position="337"/>
        <end position="445"/>
    </location>
</feature>
<dbReference type="InterPro" id="IPR007484">
    <property type="entry name" value="Peptidase_M28"/>
</dbReference>
<keyword evidence="2" id="KW-1133">Transmembrane helix</keyword>
<feature type="transmembrane region" description="Helical" evidence="2">
    <location>
        <begin position="49"/>
        <end position="71"/>
    </location>
</feature>
<dbReference type="InterPro" id="IPR046450">
    <property type="entry name" value="PA_dom_sf"/>
</dbReference>
<dbReference type="SUPFAM" id="SSF53187">
    <property type="entry name" value="Zn-dependent exopeptidases"/>
    <property type="match status" value="1"/>
</dbReference>
<dbReference type="InParanoid" id="A0A7M7KP54"/>
<dbReference type="GeneID" id="111253475"/>
<evidence type="ECO:0000256" key="2">
    <source>
        <dbReference type="SAM" id="Phobius"/>
    </source>
</evidence>
<reference evidence="5" key="1">
    <citation type="submission" date="2021-01" db="UniProtKB">
        <authorList>
            <consortium name="EnsemblMetazoa"/>
        </authorList>
    </citation>
    <scope>IDENTIFICATION</scope>
</reference>
<dbReference type="Pfam" id="PF04389">
    <property type="entry name" value="Peptidase_M28"/>
    <property type="match status" value="1"/>
</dbReference>
<dbReference type="EnsemblMetazoa" id="XM_022812897">
    <property type="protein sequence ID" value="XP_022668632"/>
    <property type="gene ID" value="LOC111253475"/>
</dbReference>
<dbReference type="InterPro" id="IPR007365">
    <property type="entry name" value="TFR-like_dimer_dom"/>
</dbReference>
<dbReference type="RefSeq" id="XP_022668632.1">
    <property type="nucleotide sequence ID" value="XM_022812897.1"/>
</dbReference>
<dbReference type="FunFam" id="3.40.630.10:FF:000101">
    <property type="entry name" value="N-acetylated alpha-linked acidic dipeptidase like 1"/>
    <property type="match status" value="1"/>
</dbReference>
<dbReference type="Gene3D" id="1.20.930.40">
    <property type="entry name" value="Transferrin receptor-like, dimerisation domain"/>
    <property type="match status" value="1"/>
</dbReference>
<dbReference type="Pfam" id="PF04253">
    <property type="entry name" value="TFR_dimer"/>
    <property type="match status" value="1"/>
</dbReference>
<feature type="domain" description="Transferrin receptor-like dimerisation" evidence="3">
    <location>
        <begin position="663"/>
        <end position="789"/>
    </location>
</feature>
<dbReference type="RefSeq" id="XP_022668629.1">
    <property type="nucleotide sequence ID" value="XM_022812894.1"/>
</dbReference>
<evidence type="ECO:0000313" key="5">
    <source>
        <dbReference type="EnsemblMetazoa" id="XP_022668629"/>
    </source>
</evidence>
<dbReference type="Gene3D" id="3.50.30.30">
    <property type="match status" value="1"/>
</dbReference>
<dbReference type="EnsemblMetazoa" id="XM_022812898">
    <property type="protein sequence ID" value="XP_022668633"/>
    <property type="gene ID" value="LOC111253475"/>
</dbReference>
<dbReference type="Proteomes" id="UP000594260">
    <property type="component" value="Unplaced"/>
</dbReference>
<evidence type="ECO:0000259" key="4">
    <source>
        <dbReference type="Pfam" id="PF04389"/>
    </source>
</evidence>
<dbReference type="OrthoDB" id="5841748at2759"/>
<dbReference type="EnsemblMetazoa" id="XM_022812895">
    <property type="protein sequence ID" value="XP_022668630"/>
    <property type="gene ID" value="LOC111253475"/>
</dbReference>
<evidence type="ECO:0000259" key="3">
    <source>
        <dbReference type="Pfam" id="PF04253"/>
    </source>
</evidence>
<dbReference type="RefSeq" id="XP_022668634.1">
    <property type="nucleotide sequence ID" value="XM_022812899.1"/>
</dbReference>
<dbReference type="AlphaFoldDB" id="A0A7M7KP54"/>
<dbReference type="EnsemblMetazoa" id="XM_022812899">
    <property type="protein sequence ID" value="XP_022668634"/>
    <property type="gene ID" value="LOC111253475"/>
</dbReference>
<keyword evidence="2" id="KW-0812">Transmembrane</keyword>
<dbReference type="EnsemblMetazoa" id="XM_022812893">
    <property type="protein sequence ID" value="XP_022668628"/>
    <property type="gene ID" value="LOC111253475"/>
</dbReference>
<dbReference type="EnsemblMetazoa" id="XM_022812894">
    <property type="protein sequence ID" value="XP_022668629"/>
    <property type="gene ID" value="LOC111253475"/>
</dbReference>
<evidence type="ECO:0000256" key="1">
    <source>
        <dbReference type="ARBA" id="ARBA00005634"/>
    </source>
</evidence>
<dbReference type="PANTHER" id="PTHR10404:SF74">
    <property type="entry name" value="AMINOPEPTIDASE NAALADL1-LIKE"/>
    <property type="match status" value="1"/>
</dbReference>
<comment type="similarity">
    <text evidence="1">Belongs to the peptidase M28 family. M28B subfamily.</text>
</comment>
<proteinExistence type="inferred from homology"/>
<protein>
    <submittedName>
        <fullName evidence="5">Uncharacterized protein</fullName>
    </submittedName>
</protein>
<dbReference type="SUPFAM" id="SSF47672">
    <property type="entry name" value="Transferrin receptor-like dimerisation domain"/>
    <property type="match status" value="1"/>
</dbReference>
<dbReference type="Gene3D" id="3.40.630.10">
    <property type="entry name" value="Zn peptidases"/>
    <property type="match status" value="1"/>
</dbReference>
<name>A0A7M7KP54_VARDE</name>
<keyword evidence="2" id="KW-0472">Membrane</keyword>
<dbReference type="RefSeq" id="XP_022668628.1">
    <property type="nucleotide sequence ID" value="XM_022812893.1"/>
</dbReference>
<dbReference type="OMA" id="WGAEEFN"/>
<dbReference type="InterPro" id="IPR039373">
    <property type="entry name" value="Peptidase_M28B"/>
</dbReference>
<keyword evidence="6" id="KW-1185">Reference proteome</keyword>